<dbReference type="PANTHER" id="PTHR45348">
    <property type="entry name" value="HYPOTHETICAL OXIDOREDUCTASE (EUROFUNG)"/>
    <property type="match status" value="1"/>
</dbReference>
<protein>
    <recommendedName>
        <fullName evidence="1">Enoyl reductase (ER) domain-containing protein</fullName>
    </recommendedName>
</protein>
<evidence type="ECO:0000259" key="1">
    <source>
        <dbReference type="SMART" id="SM00829"/>
    </source>
</evidence>
<reference evidence="2" key="1">
    <citation type="submission" date="2020-05" db="EMBL/GenBank/DDBJ databases">
        <title>Phylogenomic resolution of chytrid fungi.</title>
        <authorList>
            <person name="Stajich J.E."/>
            <person name="Amses K."/>
            <person name="Simmons R."/>
            <person name="Seto K."/>
            <person name="Myers J."/>
            <person name="Bonds A."/>
            <person name="Quandt C.A."/>
            <person name="Barry K."/>
            <person name="Liu P."/>
            <person name="Grigoriev I."/>
            <person name="Longcore J.E."/>
            <person name="James T.Y."/>
        </authorList>
    </citation>
    <scope>NUCLEOTIDE SEQUENCE</scope>
    <source>
        <strain evidence="2">JEL0513</strain>
    </source>
</reference>
<dbReference type="PANTHER" id="PTHR45348:SF2">
    <property type="entry name" value="ZINC-TYPE ALCOHOL DEHYDROGENASE-LIKE PROTEIN C2E1P3.01"/>
    <property type="match status" value="1"/>
</dbReference>
<dbReference type="Gene3D" id="3.90.180.10">
    <property type="entry name" value="Medium-chain alcohol dehydrogenases, catalytic domain"/>
    <property type="match status" value="1"/>
</dbReference>
<dbReference type="InterPro" id="IPR047122">
    <property type="entry name" value="Trans-enoyl_RdTase-like"/>
</dbReference>
<dbReference type="InterPro" id="IPR020843">
    <property type="entry name" value="ER"/>
</dbReference>
<dbReference type="GO" id="GO:0016651">
    <property type="term" value="F:oxidoreductase activity, acting on NAD(P)H"/>
    <property type="evidence" value="ECO:0007669"/>
    <property type="project" value="InterPro"/>
</dbReference>
<gene>
    <name evidence="2" type="ORF">HK100_006726</name>
</gene>
<name>A0AAD5XK98_9FUNG</name>
<dbReference type="CDD" id="cd08249">
    <property type="entry name" value="enoyl_reductase_like"/>
    <property type="match status" value="1"/>
</dbReference>
<keyword evidence="3" id="KW-1185">Reference proteome</keyword>
<dbReference type="SMART" id="SM00829">
    <property type="entry name" value="PKS_ER"/>
    <property type="match status" value="1"/>
</dbReference>
<sequence>MPEHKAAISSKRGEVLKVVTRTTPTPGLGEILVKVKSVALNPIDHIQRDSGFQVAKYPAIFGYDIAGIIVQVGPEVSDFFGIGKCVTAYSFAFDKKGAPDCGGFQEYTLVPAEVVAPVPEYLSFNEAALLPMAVHTAWAGSSIGSNVLQILTRLGFIVYATASKHNHEYLTSLAASPESVKLFDDKSPTVVEDIISAAKTDNAPIELGYLAAGDLDTVVKILRPTKPATAIAQLVATPFTFNLLLWKLYNWRGVQATFVGPPADASKAPEFCKFVFRTWLKESLASKTFIPASKIKVISGGLEEIQNGLEELKAGVSLTKLVIEI</sequence>
<dbReference type="InterPro" id="IPR013154">
    <property type="entry name" value="ADH-like_N"/>
</dbReference>
<evidence type="ECO:0000313" key="2">
    <source>
        <dbReference type="EMBL" id="KAJ3131147.1"/>
    </source>
</evidence>
<dbReference type="InterPro" id="IPR011032">
    <property type="entry name" value="GroES-like_sf"/>
</dbReference>
<dbReference type="Pfam" id="PF08240">
    <property type="entry name" value="ADH_N"/>
    <property type="match status" value="1"/>
</dbReference>
<dbReference type="EMBL" id="JADGJH010000313">
    <property type="protein sequence ID" value="KAJ3131147.1"/>
    <property type="molecule type" value="Genomic_DNA"/>
</dbReference>
<dbReference type="AlphaFoldDB" id="A0AAD5XK98"/>
<dbReference type="Proteomes" id="UP001211907">
    <property type="component" value="Unassembled WGS sequence"/>
</dbReference>
<dbReference type="SUPFAM" id="SSF50129">
    <property type="entry name" value="GroES-like"/>
    <property type="match status" value="1"/>
</dbReference>
<accession>A0AAD5XK98</accession>
<dbReference type="SUPFAM" id="SSF51735">
    <property type="entry name" value="NAD(P)-binding Rossmann-fold domains"/>
    <property type="match status" value="1"/>
</dbReference>
<dbReference type="InterPro" id="IPR036291">
    <property type="entry name" value="NAD(P)-bd_dom_sf"/>
</dbReference>
<dbReference type="Gene3D" id="3.40.50.720">
    <property type="entry name" value="NAD(P)-binding Rossmann-like Domain"/>
    <property type="match status" value="1"/>
</dbReference>
<feature type="domain" description="Enoyl reductase (ER)" evidence="1">
    <location>
        <begin position="13"/>
        <end position="323"/>
    </location>
</feature>
<proteinExistence type="predicted"/>
<evidence type="ECO:0000313" key="3">
    <source>
        <dbReference type="Proteomes" id="UP001211907"/>
    </source>
</evidence>
<comment type="caution">
    <text evidence="2">The sequence shown here is derived from an EMBL/GenBank/DDBJ whole genome shotgun (WGS) entry which is preliminary data.</text>
</comment>
<organism evidence="2 3">
    <name type="scientific">Physocladia obscura</name>
    <dbReference type="NCBI Taxonomy" id="109957"/>
    <lineage>
        <taxon>Eukaryota</taxon>
        <taxon>Fungi</taxon>
        <taxon>Fungi incertae sedis</taxon>
        <taxon>Chytridiomycota</taxon>
        <taxon>Chytridiomycota incertae sedis</taxon>
        <taxon>Chytridiomycetes</taxon>
        <taxon>Chytridiales</taxon>
        <taxon>Chytriomycetaceae</taxon>
        <taxon>Physocladia</taxon>
    </lineage>
</organism>